<organism evidence="2 3">
    <name type="scientific">Coccidioides posadasii RMSCC 3488</name>
    <dbReference type="NCBI Taxonomy" id="454284"/>
    <lineage>
        <taxon>Eukaryota</taxon>
        <taxon>Fungi</taxon>
        <taxon>Dikarya</taxon>
        <taxon>Ascomycota</taxon>
        <taxon>Pezizomycotina</taxon>
        <taxon>Eurotiomycetes</taxon>
        <taxon>Eurotiomycetidae</taxon>
        <taxon>Onygenales</taxon>
        <taxon>Onygenaceae</taxon>
        <taxon>Coccidioides</taxon>
    </lineage>
</organism>
<proteinExistence type="predicted"/>
<reference evidence="3" key="3">
    <citation type="journal article" date="2010" name="Genome Res.">
        <title>Population genomic sequencing of Coccidioides fungi reveals recent hybridization and transposon control.</title>
        <authorList>
            <person name="Neafsey D.E."/>
            <person name="Barker B.M."/>
            <person name="Sharpton T.J."/>
            <person name="Stajich J.E."/>
            <person name="Park D.J."/>
            <person name="Whiston E."/>
            <person name="Hung C.-Y."/>
            <person name="McMahan C."/>
            <person name="White J."/>
            <person name="Sykes S."/>
            <person name="Heiman D."/>
            <person name="Young S."/>
            <person name="Zeng Q."/>
            <person name="Abouelleil A."/>
            <person name="Aftuck L."/>
            <person name="Bessette D."/>
            <person name="Brown A."/>
            <person name="FitzGerald M."/>
            <person name="Lui A."/>
            <person name="Macdonald J.P."/>
            <person name="Priest M."/>
            <person name="Orbach M.J."/>
            <person name="Galgiani J.N."/>
            <person name="Kirkland T.N."/>
            <person name="Cole G.T."/>
            <person name="Birren B.W."/>
            <person name="Henn M.R."/>
            <person name="Taylor J.W."/>
            <person name="Rounsley S.D."/>
        </authorList>
    </citation>
    <scope>NUCLEOTIDE SEQUENCE [LARGE SCALE GENOMIC DNA]</scope>
    <source>
        <strain evidence="3">RMSCC 3488</strain>
    </source>
</reference>
<accession>A0A0J6EUD5</accession>
<reference evidence="3" key="2">
    <citation type="journal article" date="2009" name="Genome Res.">
        <title>Comparative genomic analyses of the human fungal pathogens Coccidioides and their relatives.</title>
        <authorList>
            <person name="Sharpton T.J."/>
            <person name="Stajich J.E."/>
            <person name="Rounsley S.D."/>
            <person name="Gardner M.J."/>
            <person name="Wortman J.R."/>
            <person name="Jordar V.S."/>
            <person name="Maiti R."/>
            <person name="Kodira C.D."/>
            <person name="Neafsey D.E."/>
            <person name="Zeng Q."/>
            <person name="Hung C.-Y."/>
            <person name="McMahan C."/>
            <person name="Muszewska A."/>
            <person name="Grynberg M."/>
            <person name="Mandel M.A."/>
            <person name="Kellner E.M."/>
            <person name="Barker B.M."/>
            <person name="Galgiani J.N."/>
            <person name="Orbach M.J."/>
            <person name="Kirkland T.N."/>
            <person name="Cole G.T."/>
            <person name="Henn M.R."/>
            <person name="Birren B.W."/>
            <person name="Taylor J.W."/>
        </authorList>
    </citation>
    <scope>NUCLEOTIDE SEQUENCE [LARGE SCALE GENOMIC DNA]</scope>
    <source>
        <strain evidence="3">RMSCC 3488</strain>
    </source>
</reference>
<dbReference type="AlphaFoldDB" id="A0A0J6EUD5"/>
<dbReference type="VEuPathDB" id="FungiDB:CPAG_00483"/>
<gene>
    <name evidence="2" type="ORF">CPAG_00483</name>
</gene>
<sequence length="471" mass="52264">MEPSIEVLVHISAPGDAEDDANHRALANAFLHFEPATKFRIYPDDSDGSDQLHILTQASNSDQENRGRCGSTDRSTPPWKRGIDAGYERDDSVFYDDFEERHSCDFYEGAEGDTEIIPSPTKFNETDSFETPPATVPDSQPPFSPTWDVLKYAQRDGDSGTESPAGEISILEPIAATEEKPSEVPVSQGNVVELGSFEVPSESAFGSQFSFRSIGDPERSISPAMRSIKPVRIREPPSSLEVASPPKRTCLPETKDDIISLLEETIPSSELEEILFSDNPGSSSLPELPAEIRPPPPEASNKAKFTTHITPPLHLLSEKMGLSRFKPAHQTRRLGILERGYWYMRIPVVLNNGGSTSSRPAEGSTACALTSNERRDPVPWSTGLFLRFWNYLSKFVGQYGRAGWGVWCFCDSAKDQPIVDSVQPLDVRVYSWGETAPYIYLLLFLASHRGIKKIPNVQWRDGKGEVVIQMD</sequence>
<name>A0A0J6EUD5_COCPO</name>
<evidence type="ECO:0000313" key="2">
    <source>
        <dbReference type="EMBL" id="KMM64131.1"/>
    </source>
</evidence>
<dbReference type="Proteomes" id="UP000054567">
    <property type="component" value="Unassembled WGS sequence"/>
</dbReference>
<dbReference type="EMBL" id="DS268109">
    <property type="protein sequence ID" value="KMM64131.1"/>
    <property type="molecule type" value="Genomic_DNA"/>
</dbReference>
<dbReference type="OrthoDB" id="5395975at2759"/>
<protein>
    <submittedName>
        <fullName evidence="2">Uncharacterized protein</fullName>
    </submittedName>
</protein>
<evidence type="ECO:0000313" key="3">
    <source>
        <dbReference type="Proteomes" id="UP000054567"/>
    </source>
</evidence>
<feature type="region of interest" description="Disordered" evidence="1">
    <location>
        <begin position="57"/>
        <end position="84"/>
    </location>
</feature>
<evidence type="ECO:0000256" key="1">
    <source>
        <dbReference type="SAM" id="MobiDB-lite"/>
    </source>
</evidence>
<reference evidence="2 3" key="1">
    <citation type="submission" date="2007-06" db="EMBL/GenBank/DDBJ databases">
        <title>The Genome Sequence of Coccidioides posadasii RMSCC_3488.</title>
        <authorList>
            <consortium name="Coccidioides Genome Resources Consortium"/>
            <consortium name="The Broad Institute Genome Sequencing Platform"/>
            <person name="Henn M.R."/>
            <person name="Sykes S."/>
            <person name="Young S."/>
            <person name="Jaffe D."/>
            <person name="Berlin A."/>
            <person name="Alvarez P."/>
            <person name="Butler J."/>
            <person name="Gnerre S."/>
            <person name="Grabherr M."/>
            <person name="Mauceli E."/>
            <person name="Brockman W."/>
            <person name="Kodira C."/>
            <person name="Alvarado L."/>
            <person name="Zeng Q."/>
            <person name="Crawford M."/>
            <person name="Antoine C."/>
            <person name="Devon K."/>
            <person name="Galgiani J."/>
            <person name="Orsborn K."/>
            <person name="Lewis M.L."/>
            <person name="Nusbaum C."/>
            <person name="Galagan J."/>
            <person name="Birren B."/>
        </authorList>
    </citation>
    <scope>NUCLEOTIDE SEQUENCE [LARGE SCALE GENOMIC DNA]</scope>
    <source>
        <strain evidence="2 3">RMSCC 3488</strain>
    </source>
</reference>